<feature type="signal peptide" evidence="1">
    <location>
        <begin position="1"/>
        <end position="24"/>
    </location>
</feature>
<proteinExistence type="predicted"/>
<organism evidence="2 3">
    <name type="scientific">Pseudomonas brassicacearum</name>
    <dbReference type="NCBI Taxonomy" id="930166"/>
    <lineage>
        <taxon>Bacteria</taxon>
        <taxon>Pseudomonadati</taxon>
        <taxon>Pseudomonadota</taxon>
        <taxon>Gammaproteobacteria</taxon>
        <taxon>Pseudomonadales</taxon>
        <taxon>Pseudomonadaceae</taxon>
        <taxon>Pseudomonas</taxon>
    </lineage>
</organism>
<reference evidence="2 3" key="1">
    <citation type="submission" date="2016-10" db="EMBL/GenBank/DDBJ databases">
        <title>Comparative genome analysis of multiple Pseudomonas spp. focuses on biocontrol and plant growth promoting traits.</title>
        <authorList>
            <person name="Tao X.-Y."/>
            <person name="Taylor C.G."/>
        </authorList>
    </citation>
    <scope>NUCLEOTIDE SEQUENCE [LARGE SCALE GENOMIC DNA]</scope>
    <source>
        <strain evidence="2 3">37D10</strain>
    </source>
</reference>
<name>A0A423GQ14_9PSED</name>
<protein>
    <recommendedName>
        <fullName evidence="4">Secreted protein</fullName>
    </recommendedName>
</protein>
<evidence type="ECO:0008006" key="4">
    <source>
        <dbReference type="Google" id="ProtNLM"/>
    </source>
</evidence>
<comment type="caution">
    <text evidence="2">The sequence shown here is derived from an EMBL/GenBank/DDBJ whole genome shotgun (WGS) entry which is preliminary data.</text>
</comment>
<gene>
    <name evidence="2" type="ORF">BK658_16895</name>
</gene>
<accession>A0A423GQ14</accession>
<evidence type="ECO:0000313" key="2">
    <source>
        <dbReference type="EMBL" id="ROM95062.1"/>
    </source>
</evidence>
<dbReference type="RefSeq" id="WP_123583391.1">
    <property type="nucleotide sequence ID" value="NZ_MOBI01000019.1"/>
</dbReference>
<evidence type="ECO:0000256" key="1">
    <source>
        <dbReference type="SAM" id="SignalP"/>
    </source>
</evidence>
<sequence length="195" mass="21514">MKKKFLLIALLGFISTAYSLGASAWQANEIQECPTSKRNSVWLDCVPEDTPAKLPYKMQDGSVKVLETRGTVFCDQGTCEYQYQRDSGLWDSTNEYAGQIQQTPKTPVVLLRGYYLGNAEDGRIVAYLKGTGPEVGGRSAPAMQKASTNSSNKATIDSCVDQWGAAFHKENGEDAMVISDMLDEWENWCKAGKHP</sequence>
<feature type="chain" id="PRO_5019449830" description="Secreted protein" evidence="1">
    <location>
        <begin position="25"/>
        <end position="195"/>
    </location>
</feature>
<dbReference type="Proteomes" id="UP000284684">
    <property type="component" value="Unassembled WGS sequence"/>
</dbReference>
<evidence type="ECO:0000313" key="3">
    <source>
        <dbReference type="Proteomes" id="UP000284684"/>
    </source>
</evidence>
<dbReference type="AlphaFoldDB" id="A0A423GQ14"/>
<keyword evidence="1" id="KW-0732">Signal</keyword>
<dbReference type="EMBL" id="MOBI01000019">
    <property type="protein sequence ID" value="ROM95062.1"/>
    <property type="molecule type" value="Genomic_DNA"/>
</dbReference>